<dbReference type="Proteomes" id="UP001627154">
    <property type="component" value="Unassembled WGS sequence"/>
</dbReference>
<reference evidence="1 2" key="1">
    <citation type="journal article" date="2024" name="bioRxiv">
        <title>A reference genome for Trichogramma kaykai: A tiny desert-dwelling parasitoid wasp with competing sex-ratio distorters.</title>
        <authorList>
            <person name="Culotta J."/>
            <person name="Lindsey A.R."/>
        </authorList>
    </citation>
    <scope>NUCLEOTIDE SEQUENCE [LARGE SCALE GENOMIC DNA]</scope>
    <source>
        <strain evidence="1 2">KSX58</strain>
    </source>
</reference>
<sequence length="199" mass="21811">MARSSVQFTVGSLIESACSIHVPALVVNEIADKLPSRQVMSGNYPHLDGLKLADPHYGKPRKVDLLLGADKFPYIIRPGLRLGPDGTPAAQQSIFGWLLTGPTGFTDGNAPIAVTASHTCTEPSISQALQRFWEIEEIPVGFLTPKGQLCEKLYLDTARRREDGRFVVRLPLRSPEPITTRLLLPISDNQKNSDPAMLN</sequence>
<dbReference type="EMBL" id="JBJJXI010000122">
    <property type="protein sequence ID" value="KAL3390001.1"/>
    <property type="molecule type" value="Genomic_DNA"/>
</dbReference>
<evidence type="ECO:0000313" key="2">
    <source>
        <dbReference type="Proteomes" id="UP001627154"/>
    </source>
</evidence>
<dbReference type="AlphaFoldDB" id="A0ABD2WAX2"/>
<evidence type="ECO:0008006" key="3">
    <source>
        <dbReference type="Google" id="ProtNLM"/>
    </source>
</evidence>
<name>A0ABD2WAX2_9HYME</name>
<gene>
    <name evidence="1" type="ORF">TKK_015344</name>
</gene>
<protein>
    <recommendedName>
        <fullName evidence="3">Peptidase aspartic putative domain-containing protein</fullName>
    </recommendedName>
</protein>
<accession>A0ABD2WAX2</accession>
<organism evidence="1 2">
    <name type="scientific">Trichogramma kaykai</name>
    <dbReference type="NCBI Taxonomy" id="54128"/>
    <lineage>
        <taxon>Eukaryota</taxon>
        <taxon>Metazoa</taxon>
        <taxon>Ecdysozoa</taxon>
        <taxon>Arthropoda</taxon>
        <taxon>Hexapoda</taxon>
        <taxon>Insecta</taxon>
        <taxon>Pterygota</taxon>
        <taxon>Neoptera</taxon>
        <taxon>Endopterygota</taxon>
        <taxon>Hymenoptera</taxon>
        <taxon>Apocrita</taxon>
        <taxon>Proctotrupomorpha</taxon>
        <taxon>Chalcidoidea</taxon>
        <taxon>Trichogrammatidae</taxon>
        <taxon>Trichogramma</taxon>
    </lineage>
</organism>
<proteinExistence type="predicted"/>
<comment type="caution">
    <text evidence="1">The sequence shown here is derived from an EMBL/GenBank/DDBJ whole genome shotgun (WGS) entry which is preliminary data.</text>
</comment>
<keyword evidence="2" id="KW-1185">Reference proteome</keyword>
<evidence type="ECO:0000313" key="1">
    <source>
        <dbReference type="EMBL" id="KAL3390001.1"/>
    </source>
</evidence>